<dbReference type="InterPro" id="IPR002129">
    <property type="entry name" value="PyrdxlP-dep_de-COase"/>
</dbReference>
<dbReference type="CDD" id="cd06450">
    <property type="entry name" value="DOPA_deC_like"/>
    <property type="match status" value="1"/>
</dbReference>
<comment type="similarity">
    <text evidence="2 6">Belongs to the group II decarboxylase family.</text>
</comment>
<dbReference type="Gene3D" id="1.20.1340.10">
    <property type="entry name" value="dopa decarboxylase, N-terminal domain"/>
    <property type="match status" value="1"/>
</dbReference>
<gene>
    <name evidence="7" type="ORF">g.33040</name>
</gene>
<organism evidence="7">
    <name type="scientific">Cuerna arida</name>
    <dbReference type="NCBI Taxonomy" id="1464854"/>
    <lineage>
        <taxon>Eukaryota</taxon>
        <taxon>Metazoa</taxon>
        <taxon>Ecdysozoa</taxon>
        <taxon>Arthropoda</taxon>
        <taxon>Hexapoda</taxon>
        <taxon>Insecta</taxon>
        <taxon>Pterygota</taxon>
        <taxon>Neoptera</taxon>
        <taxon>Paraneoptera</taxon>
        <taxon>Hemiptera</taxon>
        <taxon>Auchenorrhyncha</taxon>
        <taxon>Membracoidea</taxon>
        <taxon>Cicadellidae</taxon>
        <taxon>Cicadellinae</taxon>
        <taxon>Proconiini</taxon>
        <taxon>Cuerna</taxon>
    </lineage>
</organism>
<feature type="modified residue" description="N6-(pyridoxal phosphate)lysine" evidence="5">
    <location>
        <position position="303"/>
    </location>
</feature>
<dbReference type="PROSITE" id="PS00392">
    <property type="entry name" value="DDC_GAD_HDC_YDC"/>
    <property type="match status" value="1"/>
</dbReference>
<evidence type="ECO:0000256" key="4">
    <source>
        <dbReference type="ARBA" id="ARBA00023239"/>
    </source>
</evidence>
<dbReference type="PANTHER" id="PTHR11999:SF60">
    <property type="entry name" value="3,4-DIHYDROXYPHENYLACETALDEHYDE SYNTHASE"/>
    <property type="match status" value="1"/>
</dbReference>
<dbReference type="EMBL" id="GECZ01014133">
    <property type="protein sequence ID" value="JAS55636.1"/>
    <property type="molecule type" value="Transcribed_RNA"/>
</dbReference>
<dbReference type="InterPro" id="IPR015424">
    <property type="entry name" value="PyrdxlP-dep_Trfase"/>
</dbReference>
<evidence type="ECO:0000256" key="2">
    <source>
        <dbReference type="ARBA" id="ARBA00009533"/>
    </source>
</evidence>
<evidence type="ECO:0000256" key="3">
    <source>
        <dbReference type="ARBA" id="ARBA00022898"/>
    </source>
</evidence>
<dbReference type="PRINTS" id="PR00800">
    <property type="entry name" value="YHDCRBOXLASE"/>
</dbReference>
<accession>A0A1B6FZN6</accession>
<dbReference type="SUPFAM" id="SSF53383">
    <property type="entry name" value="PLP-dependent transferases"/>
    <property type="match status" value="1"/>
</dbReference>
<dbReference type="SMR" id="A0A1B6FZN6"/>
<keyword evidence="4 6" id="KW-0456">Lyase</keyword>
<dbReference type="FunFam" id="3.40.640.10:FF:000025">
    <property type="entry name" value="Histidine decarboxylase"/>
    <property type="match status" value="1"/>
</dbReference>
<dbReference type="GO" id="GO:0019752">
    <property type="term" value="P:carboxylic acid metabolic process"/>
    <property type="evidence" value="ECO:0007669"/>
    <property type="project" value="InterPro"/>
</dbReference>
<evidence type="ECO:0000256" key="5">
    <source>
        <dbReference type="PIRSR" id="PIRSR602129-50"/>
    </source>
</evidence>
<dbReference type="Pfam" id="PF00282">
    <property type="entry name" value="Pyridoxal_deC"/>
    <property type="match status" value="1"/>
</dbReference>
<proteinExistence type="inferred from homology"/>
<dbReference type="GO" id="GO:0006520">
    <property type="term" value="P:amino acid metabolic process"/>
    <property type="evidence" value="ECO:0007669"/>
    <property type="project" value="InterPro"/>
</dbReference>
<dbReference type="Gene3D" id="3.40.640.10">
    <property type="entry name" value="Type I PLP-dependent aspartate aminotransferase-like (Major domain)"/>
    <property type="match status" value="1"/>
</dbReference>
<sequence>MDSQQFREFGRAAIDYLADYYDNIRERPVLPSVNPGYLRPLIPDNIPQEPESWQDILKDMDRVVMPGMTHWQAPGFHGYYPTATSFPSMIGELMSAGLAVVGFSWMTSPACTELEMVMMDWLAKAMDLPPELLNGSDSEGGGCLQGSASEATFMGLLVAKEKTVRRVQKLHPELSVQEIKAKLVCYSSNQANSSVEKAGMLASVPMRLLPADQTGCLRGDTVETAIKADLAKGLIPCYLVATHGTTATCAFDKLEEIGPVCQRYDIWLHLDAAYAGVAMICPELRQHMPGIHYADSIVTNLHKWLLVNFDCSAMWFKSCRDIVEAFTVERIYLSHKPNCEAPDLRNWQIPLGRRFRALKIWFTLRTYGLTGLQQHIRNHISLAQEFEQLILADPRFELASPTCMGLVCFRAKGDNKLSSAILEELNKRKKVYLIPGKLGDSVFIRFVLTSPTTTIEDIKSTIQEITAATDIVMEHTKENTNANNKQTEDLLDVAKLTNGHKLPSYTKSAQPETCATFCTPRPIITNIARS</sequence>
<dbReference type="GO" id="GO:0004058">
    <property type="term" value="F:aromatic-L-amino-acid decarboxylase activity"/>
    <property type="evidence" value="ECO:0007669"/>
    <property type="project" value="TreeGrafter"/>
</dbReference>
<dbReference type="AlphaFoldDB" id="A0A1B6FZN6"/>
<dbReference type="PANTHER" id="PTHR11999">
    <property type="entry name" value="GROUP II PYRIDOXAL-5-PHOSPHATE DECARBOXYLASE"/>
    <property type="match status" value="1"/>
</dbReference>
<evidence type="ECO:0000256" key="1">
    <source>
        <dbReference type="ARBA" id="ARBA00001933"/>
    </source>
</evidence>
<dbReference type="GO" id="GO:0006584">
    <property type="term" value="P:catecholamine metabolic process"/>
    <property type="evidence" value="ECO:0007669"/>
    <property type="project" value="TreeGrafter"/>
</dbReference>
<evidence type="ECO:0008006" key="8">
    <source>
        <dbReference type="Google" id="ProtNLM"/>
    </source>
</evidence>
<dbReference type="InterPro" id="IPR021115">
    <property type="entry name" value="Pyridoxal-P_BS"/>
</dbReference>
<dbReference type="GO" id="GO:0030170">
    <property type="term" value="F:pyridoxal phosphate binding"/>
    <property type="evidence" value="ECO:0007669"/>
    <property type="project" value="InterPro"/>
</dbReference>
<evidence type="ECO:0000256" key="6">
    <source>
        <dbReference type="RuleBase" id="RU000382"/>
    </source>
</evidence>
<comment type="cofactor">
    <cofactor evidence="1 5 6">
        <name>pyridoxal 5'-phosphate</name>
        <dbReference type="ChEBI" id="CHEBI:597326"/>
    </cofactor>
</comment>
<dbReference type="GO" id="GO:0005737">
    <property type="term" value="C:cytoplasm"/>
    <property type="evidence" value="ECO:0007669"/>
    <property type="project" value="TreeGrafter"/>
</dbReference>
<dbReference type="InterPro" id="IPR010977">
    <property type="entry name" value="Aromatic_deC"/>
</dbReference>
<dbReference type="InterPro" id="IPR015421">
    <property type="entry name" value="PyrdxlP-dep_Trfase_major"/>
</dbReference>
<dbReference type="InterPro" id="IPR015422">
    <property type="entry name" value="PyrdxlP-dep_Trfase_small"/>
</dbReference>
<reference evidence="7" key="1">
    <citation type="submission" date="2015-11" db="EMBL/GenBank/DDBJ databases">
        <title>De novo transcriptome assembly of four potential Pierce s Disease insect vectors from Arizona vineyards.</title>
        <authorList>
            <person name="Tassone E.E."/>
        </authorList>
    </citation>
    <scope>NUCLEOTIDE SEQUENCE</scope>
</reference>
<keyword evidence="3 5" id="KW-0663">Pyridoxal phosphate</keyword>
<dbReference type="Gene3D" id="3.90.1150.10">
    <property type="entry name" value="Aspartate Aminotransferase, domain 1"/>
    <property type="match status" value="1"/>
</dbReference>
<protein>
    <recommendedName>
        <fullName evidence="8">Aromatic-L-amino-acid decarboxylase</fullName>
    </recommendedName>
</protein>
<dbReference type="FunFam" id="1.20.1340.10:FF:000001">
    <property type="entry name" value="Histidine decarboxylase"/>
    <property type="match status" value="1"/>
</dbReference>
<name>A0A1B6FZN6_9HEMI</name>
<evidence type="ECO:0000313" key="7">
    <source>
        <dbReference type="EMBL" id="JAS55636.1"/>
    </source>
</evidence>